<dbReference type="OrthoDB" id="43766at2157"/>
<organism evidence="4 5">
    <name type="scientific">Sulfurisphaera ohwakuensis</name>
    <dbReference type="NCBI Taxonomy" id="69656"/>
    <lineage>
        <taxon>Archaea</taxon>
        <taxon>Thermoproteota</taxon>
        <taxon>Thermoprotei</taxon>
        <taxon>Sulfolobales</taxon>
        <taxon>Sulfolobaceae</taxon>
        <taxon>Sulfurisphaera</taxon>
    </lineage>
</organism>
<protein>
    <submittedName>
        <fullName evidence="3">Uncharacterized protein (DUF608 family)</fullName>
    </submittedName>
</protein>
<dbReference type="GeneID" id="42802397"/>
<dbReference type="EMBL" id="JACHFY010000013">
    <property type="protein sequence ID" value="MBB5254296.1"/>
    <property type="molecule type" value="Genomic_DNA"/>
</dbReference>
<dbReference type="KEGG" id="soh:D1869_14095"/>
<reference evidence="4 5" key="1">
    <citation type="submission" date="2019-10" db="EMBL/GenBank/DDBJ databases">
        <title>Genome Sequences from Six Type Strain Members of the Archaeal Family Sulfolobaceae: Acidianus ambivalens, Acidianus infernus, Metallosphaera prunae, Stygiolobus azoricus, Sulfolobus metallicus, and Sulfurisphaera ohwakuensis.</title>
        <authorList>
            <person name="Counts J.A."/>
            <person name="Kelly R.M."/>
        </authorList>
    </citation>
    <scope>NUCLEOTIDE SEQUENCE [LARGE SCALE GENOMIC DNA]</scope>
    <source>
        <strain evidence="4 5">TA-1</strain>
    </source>
</reference>
<dbReference type="AlphaFoldDB" id="A0A650CKA5"/>
<dbReference type="InterPro" id="IPR024462">
    <property type="entry name" value="GH116_N"/>
</dbReference>
<dbReference type="Pfam" id="PF04685">
    <property type="entry name" value="DUF608"/>
    <property type="match status" value="1"/>
</dbReference>
<evidence type="ECO:0000259" key="1">
    <source>
        <dbReference type="Pfam" id="PF04685"/>
    </source>
</evidence>
<evidence type="ECO:0000313" key="4">
    <source>
        <dbReference type="EMBL" id="QGR18192.1"/>
    </source>
</evidence>
<dbReference type="Pfam" id="PF12215">
    <property type="entry name" value="Glyco_hydr_116N"/>
    <property type="match status" value="1"/>
</dbReference>
<accession>A0A650CKA5</accession>
<dbReference type="InterPro" id="IPR008928">
    <property type="entry name" value="6-hairpin_glycosidase_sf"/>
</dbReference>
<dbReference type="EMBL" id="CP045484">
    <property type="protein sequence ID" value="QGR18192.1"/>
    <property type="molecule type" value="Genomic_DNA"/>
</dbReference>
<dbReference type="GO" id="GO:0005975">
    <property type="term" value="P:carbohydrate metabolic process"/>
    <property type="evidence" value="ECO:0007669"/>
    <property type="project" value="InterPro"/>
</dbReference>
<sequence>MVTYTDKDKISSGVPLGGIGAGKIEIDNKARIINVTIANNWINPIKELKNFFIYVKPDEGEGFILQKGLSLFPQVERIIYEGLYPFVFIKGRRKDIEVNLTAFSSLIPHDLRNSTLPAVGFKIRVNGSKGGYIAISMPNIVGSTKIGRINERVKNGVIFKNMKANDYDPAKGDITLISEEVDRVIVQYDANEIVTNLDKVKDNPHEVSGLREIPASILFTPYEREVKFVLSWYFISKHVFYPYGHYYQNFFSNSLEVAKYFLENFDYLERKTREWQDQIDFNGWLKDAIINSAYILSTSTWLDEKGRFSIFEAPTNFPYQGTIGTCYEFGSLPILYFFPELEKSFLSLLSTYIREDGYVPHDLGYCSLDSPTDGTTAPPKWKDLNPTYILLIYRYYKITGDIEFLKSVYEKVKKAFEWELKFSRYGLEGKMDSAFDVTPIKGVNSYTLSLYIASLLAMREISKAIGDNLNLDEKIKEAKETFEKIFNGKYFIAWEGMEDAVFLAQVFGEWWTTLLGLEPIADEEKIRSALRWIIKVNGNASKYCTPNLVKEDGKIVSLSPQTYSSWPRLVFAICWLSIEKGISEGLQLCEKEWQNLVSHGLVWDQPSRINSFNGLPDPVVSYLDHYIGSPSLWSFIVKKLINAKKENKEHEAMS</sequence>
<evidence type="ECO:0000313" key="5">
    <source>
        <dbReference type="Proteomes" id="UP000427373"/>
    </source>
</evidence>
<keyword evidence="5" id="KW-1185">Reference proteome</keyword>
<dbReference type="InterPro" id="IPR012341">
    <property type="entry name" value="6hp_glycosidase-like_sf"/>
</dbReference>
<dbReference type="InterPro" id="IPR052566">
    <property type="entry name" value="Non-lysos_glucosylceramidase"/>
</dbReference>
<proteinExistence type="predicted"/>
<feature type="domain" description="Glycosyl-hydrolase family 116 N-terminal" evidence="2">
    <location>
        <begin position="13"/>
        <end position="266"/>
    </location>
</feature>
<dbReference type="Proteomes" id="UP000427373">
    <property type="component" value="Chromosome"/>
</dbReference>
<dbReference type="SUPFAM" id="SSF48208">
    <property type="entry name" value="Six-hairpin glycosidases"/>
    <property type="match status" value="1"/>
</dbReference>
<dbReference type="PANTHER" id="PTHR12654">
    <property type="entry name" value="BILE ACID BETA-GLUCOSIDASE-RELATED"/>
    <property type="match status" value="1"/>
</dbReference>
<evidence type="ECO:0000259" key="2">
    <source>
        <dbReference type="Pfam" id="PF12215"/>
    </source>
</evidence>
<gene>
    <name evidence="4" type="ORF">D1869_14095</name>
    <name evidence="3" type="ORF">HNQ62_002070</name>
</gene>
<dbReference type="Gene3D" id="1.50.10.10">
    <property type="match status" value="1"/>
</dbReference>
<dbReference type="Proteomes" id="UP000582213">
    <property type="component" value="Unassembled WGS sequence"/>
</dbReference>
<reference evidence="3 6" key="2">
    <citation type="submission" date="2020-08" db="EMBL/GenBank/DDBJ databases">
        <title>Genomic Encyclopedia of Type Strains, Phase IV (KMG-IV): sequencing the most valuable type-strain genomes for metagenomic binning, comparative biology and taxonomic classification.</title>
        <authorList>
            <person name="Goeker M."/>
        </authorList>
    </citation>
    <scope>NUCLEOTIDE SEQUENCE [LARGE SCALE GENOMIC DNA]</scope>
    <source>
        <strain evidence="3 6">DSM 12421</strain>
    </source>
</reference>
<dbReference type="PANTHER" id="PTHR12654:SF0">
    <property type="entry name" value="NON-LYSOSOMAL GLUCOSYLCERAMIDASE"/>
    <property type="match status" value="1"/>
</dbReference>
<name>A0A650CKA5_SULOH</name>
<dbReference type="RefSeq" id="WP_156015680.1">
    <property type="nucleotide sequence ID" value="NZ_CP045484.1"/>
</dbReference>
<dbReference type="GO" id="GO:0008422">
    <property type="term" value="F:beta-glucosidase activity"/>
    <property type="evidence" value="ECO:0007669"/>
    <property type="project" value="TreeGrafter"/>
</dbReference>
<evidence type="ECO:0000313" key="6">
    <source>
        <dbReference type="Proteomes" id="UP000582213"/>
    </source>
</evidence>
<dbReference type="InterPro" id="IPR006775">
    <property type="entry name" value="GH116_catalytic"/>
</dbReference>
<feature type="domain" description="Glycosyl-hydrolase family 116 catalytic region" evidence="1">
    <location>
        <begin position="306"/>
        <end position="634"/>
    </location>
</feature>
<evidence type="ECO:0000313" key="3">
    <source>
        <dbReference type="EMBL" id="MBB5254296.1"/>
    </source>
</evidence>